<reference evidence="1 2" key="1">
    <citation type="submission" date="2022-10" db="EMBL/GenBank/DDBJ databases">
        <title>Defluviimonas sp. nov., isolated from ocean surface water.</title>
        <authorList>
            <person name="He W."/>
            <person name="Wang L."/>
            <person name="Zhang D.-F."/>
        </authorList>
    </citation>
    <scope>NUCLEOTIDE SEQUENCE [LARGE SCALE GENOMIC DNA]</scope>
    <source>
        <strain evidence="1 2">WL0002</strain>
    </source>
</reference>
<dbReference type="SUPFAM" id="SSF69754">
    <property type="entry name" value="Ribosome binding protein Y (YfiA homologue)"/>
    <property type="match status" value="1"/>
</dbReference>
<comment type="caution">
    <text evidence="1">The sequence shown here is derived from an EMBL/GenBank/DDBJ whole genome shotgun (WGS) entry which is preliminary data.</text>
</comment>
<dbReference type="InterPro" id="IPR036567">
    <property type="entry name" value="RHF-like"/>
</dbReference>
<dbReference type="SUPFAM" id="SSF50249">
    <property type="entry name" value="Nucleic acid-binding proteins"/>
    <property type="match status" value="1"/>
</dbReference>
<dbReference type="InterPro" id="IPR012340">
    <property type="entry name" value="NA-bd_OB-fold"/>
</dbReference>
<dbReference type="Proteomes" id="UP001652542">
    <property type="component" value="Unassembled WGS sequence"/>
</dbReference>
<sequence length="197" mass="22128">MQSPLEIAFMHVAPSDEIKALVAEKVASLDGVYGGITSCHVYISAPHQSQRQGNLFEVTVEVRVPGSELVVHHHKKDVPEHEHLRVAVRDAFAAMDKELKRWKDQVKGEVKAHDGPLQGRVTEIHRDEDYGQIIATDQRLVYFHRNSVVDGSFDELRPRDPVELVVRSDESEIGPQASTVRRIGALEFDPTPKGSRR</sequence>
<name>A0ABT2ZBE5_9RHOB</name>
<accession>A0ABT2ZBE5</accession>
<dbReference type="Pfam" id="PF02482">
    <property type="entry name" value="Ribosomal_S30AE"/>
    <property type="match status" value="1"/>
</dbReference>
<organism evidence="1 2">
    <name type="scientific">Albidovulum marisflavi</name>
    <dbReference type="NCBI Taxonomy" id="2984159"/>
    <lineage>
        <taxon>Bacteria</taxon>
        <taxon>Pseudomonadati</taxon>
        <taxon>Pseudomonadota</taxon>
        <taxon>Alphaproteobacteria</taxon>
        <taxon>Rhodobacterales</taxon>
        <taxon>Paracoccaceae</taxon>
        <taxon>Albidovulum</taxon>
    </lineage>
</organism>
<evidence type="ECO:0000313" key="2">
    <source>
        <dbReference type="Proteomes" id="UP001652542"/>
    </source>
</evidence>
<dbReference type="Gene3D" id="3.30.160.100">
    <property type="entry name" value="Ribosome hibernation promotion factor-like"/>
    <property type="match status" value="1"/>
</dbReference>
<proteinExistence type="predicted"/>
<evidence type="ECO:0000313" key="1">
    <source>
        <dbReference type="EMBL" id="MCV2868437.1"/>
    </source>
</evidence>
<dbReference type="RefSeq" id="WP_263734049.1">
    <property type="nucleotide sequence ID" value="NZ_JAOWKY010000001.1"/>
</dbReference>
<keyword evidence="2" id="KW-1185">Reference proteome</keyword>
<protein>
    <submittedName>
        <fullName evidence="1">HPF/RaiA family ribosome-associated protein</fullName>
    </submittedName>
</protein>
<dbReference type="EMBL" id="JAOWKY010000001">
    <property type="protein sequence ID" value="MCV2868437.1"/>
    <property type="molecule type" value="Genomic_DNA"/>
</dbReference>
<dbReference type="Gene3D" id="2.40.50.140">
    <property type="entry name" value="Nucleic acid-binding proteins"/>
    <property type="match status" value="1"/>
</dbReference>
<gene>
    <name evidence="1" type="ORF">OEW28_07325</name>
</gene>
<dbReference type="InterPro" id="IPR003489">
    <property type="entry name" value="RHF/RaiA"/>
</dbReference>